<dbReference type="PANTHER" id="PTHR43648">
    <property type="entry name" value="ELECTRON TRANSFER FLAVOPROTEIN BETA SUBUNIT LYSINE METHYLTRANSFERASE"/>
    <property type="match status" value="1"/>
</dbReference>
<keyword evidence="2" id="KW-0808">Transferase</keyword>
<keyword evidence="1 3" id="KW-0489">Methyltransferase</keyword>
<dbReference type="InterPro" id="IPR029063">
    <property type="entry name" value="SAM-dependent_MTases_sf"/>
</dbReference>
<dbReference type="SUPFAM" id="SSF53335">
    <property type="entry name" value="S-adenosyl-L-methionine-dependent methyltransferases"/>
    <property type="match status" value="1"/>
</dbReference>
<dbReference type="InterPro" id="IPR050078">
    <property type="entry name" value="Ribosomal_L11_MeTrfase_PrmA"/>
</dbReference>
<proteinExistence type="predicted"/>
<evidence type="ECO:0000313" key="3">
    <source>
        <dbReference type="EMBL" id="MFD1695941.1"/>
    </source>
</evidence>
<organism evidence="3 4">
    <name type="scientific">Roseibium aestuarii</name>
    <dbReference type="NCBI Taxonomy" id="2600299"/>
    <lineage>
        <taxon>Bacteria</taxon>
        <taxon>Pseudomonadati</taxon>
        <taxon>Pseudomonadota</taxon>
        <taxon>Alphaproteobacteria</taxon>
        <taxon>Hyphomicrobiales</taxon>
        <taxon>Stappiaceae</taxon>
        <taxon>Roseibium</taxon>
    </lineage>
</organism>
<evidence type="ECO:0000256" key="2">
    <source>
        <dbReference type="ARBA" id="ARBA00022679"/>
    </source>
</evidence>
<accession>A0ABW4JXL0</accession>
<dbReference type="Pfam" id="PF06325">
    <property type="entry name" value="PrmA"/>
    <property type="match status" value="1"/>
</dbReference>
<sequence>MTAFRDPMAFIRAETAVRPVPHAPEIRLHVADEAMDLWQKTEEELEALGLPPPFWAFAWAGGQALARYILDHPDLVQGRSVLDLASGSGLVGIAAMKSGASVCRSVDIDAFAAHAARANAELNGVELTIETRDITDGPAPEERVLFCGDVFYEKPMAGKMLAFADRALAAGIAVYVGDPGRSYLPRVRLEHLATYDIQVIANLEDAEIKRTSVYRLLPPSAAPKT</sequence>
<comment type="caution">
    <text evidence="3">The sequence shown here is derived from an EMBL/GenBank/DDBJ whole genome shotgun (WGS) entry which is preliminary data.</text>
</comment>
<dbReference type="GO" id="GO:0032259">
    <property type="term" value="P:methylation"/>
    <property type="evidence" value="ECO:0007669"/>
    <property type="project" value="UniProtKB-KW"/>
</dbReference>
<dbReference type="RefSeq" id="WP_149894095.1">
    <property type="nucleotide sequence ID" value="NZ_JBHUFA010000003.1"/>
</dbReference>
<name>A0ABW4JXL0_9HYPH</name>
<evidence type="ECO:0000256" key="1">
    <source>
        <dbReference type="ARBA" id="ARBA00022603"/>
    </source>
</evidence>
<keyword evidence="4" id="KW-1185">Reference proteome</keyword>
<dbReference type="Gene3D" id="3.40.50.150">
    <property type="entry name" value="Vaccinia Virus protein VP39"/>
    <property type="match status" value="1"/>
</dbReference>
<gene>
    <name evidence="3" type="ORF">ACFSC7_10480</name>
</gene>
<reference evidence="4" key="1">
    <citation type="journal article" date="2019" name="Int. J. Syst. Evol. Microbiol.">
        <title>The Global Catalogue of Microorganisms (GCM) 10K type strain sequencing project: providing services to taxonomists for standard genome sequencing and annotation.</title>
        <authorList>
            <consortium name="The Broad Institute Genomics Platform"/>
            <consortium name="The Broad Institute Genome Sequencing Center for Infectious Disease"/>
            <person name="Wu L."/>
            <person name="Ma J."/>
        </authorList>
    </citation>
    <scope>NUCLEOTIDE SEQUENCE [LARGE SCALE GENOMIC DNA]</scope>
    <source>
        <strain evidence="4">JCM 3369</strain>
    </source>
</reference>
<dbReference type="PANTHER" id="PTHR43648:SF1">
    <property type="entry name" value="ELECTRON TRANSFER FLAVOPROTEIN BETA SUBUNIT LYSINE METHYLTRANSFERASE"/>
    <property type="match status" value="1"/>
</dbReference>
<evidence type="ECO:0000313" key="4">
    <source>
        <dbReference type="Proteomes" id="UP001597327"/>
    </source>
</evidence>
<dbReference type="EMBL" id="JBHUFA010000003">
    <property type="protein sequence ID" value="MFD1695941.1"/>
    <property type="molecule type" value="Genomic_DNA"/>
</dbReference>
<dbReference type="Proteomes" id="UP001597327">
    <property type="component" value="Unassembled WGS sequence"/>
</dbReference>
<dbReference type="GO" id="GO:0008168">
    <property type="term" value="F:methyltransferase activity"/>
    <property type="evidence" value="ECO:0007669"/>
    <property type="project" value="UniProtKB-KW"/>
</dbReference>
<protein>
    <submittedName>
        <fullName evidence="3">Class I SAM-dependent methyltransferase</fullName>
    </submittedName>
</protein>